<accession>A0ABQ2QYU8</accession>
<evidence type="ECO:0000256" key="1">
    <source>
        <dbReference type="SAM" id="SignalP"/>
    </source>
</evidence>
<dbReference type="Proteomes" id="UP000654004">
    <property type="component" value="Unassembled WGS sequence"/>
</dbReference>
<evidence type="ECO:0000313" key="3">
    <source>
        <dbReference type="Proteomes" id="UP000654004"/>
    </source>
</evidence>
<organism evidence="2 3">
    <name type="scientific">Shewanella ulleungensis</name>
    <dbReference type="NCBI Taxonomy" id="2282699"/>
    <lineage>
        <taxon>Bacteria</taxon>
        <taxon>Pseudomonadati</taxon>
        <taxon>Pseudomonadota</taxon>
        <taxon>Gammaproteobacteria</taxon>
        <taxon>Alteromonadales</taxon>
        <taxon>Shewanellaceae</taxon>
        <taxon>Shewanella</taxon>
    </lineage>
</organism>
<dbReference type="RefSeq" id="WP_188959028.1">
    <property type="nucleotide sequence ID" value="NZ_BMQW01000015.1"/>
</dbReference>
<keyword evidence="3" id="KW-1185">Reference proteome</keyword>
<reference evidence="3" key="1">
    <citation type="journal article" date="2019" name="Int. J. Syst. Evol. Microbiol.">
        <title>The Global Catalogue of Microorganisms (GCM) 10K type strain sequencing project: providing services to taxonomists for standard genome sequencing and annotation.</title>
        <authorList>
            <consortium name="The Broad Institute Genomics Platform"/>
            <consortium name="The Broad Institute Genome Sequencing Center for Infectious Disease"/>
            <person name="Wu L."/>
            <person name="Ma J."/>
        </authorList>
    </citation>
    <scope>NUCLEOTIDE SEQUENCE [LARGE SCALE GENOMIC DNA]</scope>
    <source>
        <strain evidence="3">JCM 32305</strain>
    </source>
</reference>
<name>A0ABQ2QYU8_9GAMM</name>
<sequence length="158" mass="18370">MSFNKSLCFFIVFLTSFSLNANEFRLSEWTDQEYLLHSPSEGSVEVMINRQASNDLELIAVIHARCDGIDYRVPVIRGEFKTGLSSAEYLEYVIFKYEKKIYSPIKSISSYYVIPNDESESVKPHFLEFETQNTTSGFCKYINNMTEYDNPIYIQSDK</sequence>
<proteinExistence type="predicted"/>
<evidence type="ECO:0000313" key="2">
    <source>
        <dbReference type="EMBL" id="GGQ00416.1"/>
    </source>
</evidence>
<gene>
    <name evidence="2" type="ORF">GCM10009410_37650</name>
</gene>
<keyword evidence="1" id="KW-0732">Signal</keyword>
<feature type="signal peptide" evidence="1">
    <location>
        <begin position="1"/>
        <end position="21"/>
    </location>
</feature>
<feature type="chain" id="PRO_5046811956" evidence="1">
    <location>
        <begin position="22"/>
        <end position="158"/>
    </location>
</feature>
<comment type="caution">
    <text evidence="2">The sequence shown here is derived from an EMBL/GenBank/DDBJ whole genome shotgun (WGS) entry which is preliminary data.</text>
</comment>
<dbReference type="EMBL" id="BMQW01000015">
    <property type="protein sequence ID" value="GGQ00416.1"/>
    <property type="molecule type" value="Genomic_DNA"/>
</dbReference>
<protein>
    <submittedName>
        <fullName evidence="2">Uncharacterized protein</fullName>
    </submittedName>
</protein>